<evidence type="ECO:0000313" key="1">
    <source>
        <dbReference type="EMBL" id="OQE04741.1"/>
    </source>
</evidence>
<dbReference type="EMBL" id="MDYP01000030">
    <property type="protein sequence ID" value="OQE04741.1"/>
    <property type="molecule type" value="Genomic_DNA"/>
</dbReference>
<sequence length="102" mass="11108">MSSPEILRDLVAGESNATATPSSAIPDSSLQKKAQRDALVGLDEVIRTMILERTAIQNDIIQQRAVLDDQLARLSSADEHIQNLQTVWATMAAGFGFISKKK</sequence>
<gene>
    <name evidence="1" type="ORF">PENVUL_c030G06408</name>
</gene>
<dbReference type="Proteomes" id="UP000191518">
    <property type="component" value="Unassembled WGS sequence"/>
</dbReference>
<dbReference type="STRING" id="29845.A0A1V6RSI7"/>
<keyword evidence="2" id="KW-1185">Reference proteome</keyword>
<reference evidence="2" key="1">
    <citation type="journal article" date="2017" name="Nat. Microbiol.">
        <title>Global analysis of biosynthetic gene clusters reveals vast potential of secondary metabolite production in Penicillium species.</title>
        <authorList>
            <person name="Nielsen J.C."/>
            <person name="Grijseels S."/>
            <person name="Prigent S."/>
            <person name="Ji B."/>
            <person name="Dainat J."/>
            <person name="Nielsen K.F."/>
            <person name="Frisvad J.C."/>
            <person name="Workman M."/>
            <person name="Nielsen J."/>
        </authorList>
    </citation>
    <scope>NUCLEOTIDE SEQUENCE [LARGE SCALE GENOMIC DNA]</scope>
    <source>
        <strain evidence="2">IBT 29486</strain>
    </source>
</reference>
<name>A0A1V6RSI7_9EURO</name>
<organism evidence="1 2">
    <name type="scientific">Penicillium vulpinum</name>
    <dbReference type="NCBI Taxonomy" id="29845"/>
    <lineage>
        <taxon>Eukaryota</taxon>
        <taxon>Fungi</taxon>
        <taxon>Dikarya</taxon>
        <taxon>Ascomycota</taxon>
        <taxon>Pezizomycotina</taxon>
        <taxon>Eurotiomycetes</taxon>
        <taxon>Eurotiomycetidae</taxon>
        <taxon>Eurotiales</taxon>
        <taxon>Aspergillaceae</taxon>
        <taxon>Penicillium</taxon>
    </lineage>
</organism>
<dbReference type="AlphaFoldDB" id="A0A1V6RSI7"/>
<evidence type="ECO:0000313" key="2">
    <source>
        <dbReference type="Proteomes" id="UP000191518"/>
    </source>
</evidence>
<comment type="caution">
    <text evidence="1">The sequence shown here is derived from an EMBL/GenBank/DDBJ whole genome shotgun (WGS) entry which is preliminary data.</text>
</comment>
<proteinExistence type="predicted"/>
<accession>A0A1V6RSI7</accession>
<protein>
    <submittedName>
        <fullName evidence="1">Uncharacterized protein</fullName>
    </submittedName>
</protein>